<dbReference type="PANTHER" id="PTHR35400:SF3">
    <property type="entry name" value="SLL1072 PROTEIN"/>
    <property type="match status" value="1"/>
</dbReference>
<dbReference type="InterPro" id="IPR012296">
    <property type="entry name" value="Nuclease_put_TT1808"/>
</dbReference>
<dbReference type="Proteomes" id="UP001631957">
    <property type="component" value="Unassembled WGS sequence"/>
</dbReference>
<dbReference type="Gene3D" id="3.90.1570.10">
    <property type="entry name" value="tt1808, chain A"/>
    <property type="match status" value="1"/>
</dbReference>
<organism evidence="2 3">
    <name type="scientific">Streptomyces niveiscabiei</name>
    <dbReference type="NCBI Taxonomy" id="164115"/>
    <lineage>
        <taxon>Bacteria</taxon>
        <taxon>Bacillati</taxon>
        <taxon>Actinomycetota</taxon>
        <taxon>Actinomycetes</taxon>
        <taxon>Kitasatosporales</taxon>
        <taxon>Streptomycetaceae</taxon>
        <taxon>Streptomyces</taxon>
    </lineage>
</organism>
<keyword evidence="2" id="KW-0540">Nuclease</keyword>
<dbReference type="RefSeq" id="WP_109363493.1">
    <property type="nucleotide sequence ID" value="NZ_JBJVNI010000023.1"/>
</dbReference>
<dbReference type="PANTHER" id="PTHR35400">
    <property type="entry name" value="SLR1083 PROTEIN"/>
    <property type="match status" value="1"/>
</dbReference>
<protein>
    <submittedName>
        <fullName evidence="2">Uma2 family endonuclease</fullName>
    </submittedName>
</protein>
<keyword evidence="2" id="KW-0255">Endonuclease</keyword>
<dbReference type="InterPro" id="IPR008538">
    <property type="entry name" value="Uma2"/>
</dbReference>
<dbReference type="InterPro" id="IPR011335">
    <property type="entry name" value="Restrct_endonuc-II-like"/>
</dbReference>
<dbReference type="CDD" id="cd06260">
    <property type="entry name" value="DUF820-like"/>
    <property type="match status" value="1"/>
</dbReference>
<evidence type="ECO:0000259" key="1">
    <source>
        <dbReference type="Pfam" id="PF05685"/>
    </source>
</evidence>
<reference evidence="2 3" key="1">
    <citation type="submission" date="2024-12" db="EMBL/GenBank/DDBJ databases">
        <title>Forecasting of Potato common scab and diversities of Pathogenic streptomyces spp. in china.</title>
        <authorList>
            <person name="Handique U."/>
            <person name="Wu J."/>
        </authorList>
    </citation>
    <scope>NUCLEOTIDE SEQUENCE [LARGE SCALE GENOMIC DNA]</scope>
    <source>
        <strain evidence="2 3">ZRIMU1530</strain>
    </source>
</reference>
<feature type="domain" description="Putative restriction endonuclease" evidence="1">
    <location>
        <begin position="27"/>
        <end position="184"/>
    </location>
</feature>
<dbReference type="Pfam" id="PF05685">
    <property type="entry name" value="Uma2"/>
    <property type="match status" value="1"/>
</dbReference>
<dbReference type="GO" id="GO:0004519">
    <property type="term" value="F:endonuclease activity"/>
    <property type="evidence" value="ECO:0007669"/>
    <property type="project" value="UniProtKB-KW"/>
</dbReference>
<dbReference type="SUPFAM" id="SSF52980">
    <property type="entry name" value="Restriction endonuclease-like"/>
    <property type="match status" value="1"/>
</dbReference>
<keyword evidence="2" id="KW-0378">Hydrolase</keyword>
<proteinExistence type="predicted"/>
<evidence type="ECO:0000313" key="3">
    <source>
        <dbReference type="Proteomes" id="UP001631957"/>
    </source>
</evidence>
<keyword evidence="3" id="KW-1185">Reference proteome</keyword>
<evidence type="ECO:0000313" key="2">
    <source>
        <dbReference type="EMBL" id="MFM9613993.1"/>
    </source>
</evidence>
<dbReference type="EMBL" id="JBJVNI010000023">
    <property type="protein sequence ID" value="MFM9613993.1"/>
    <property type="molecule type" value="Genomic_DNA"/>
</dbReference>
<gene>
    <name evidence="2" type="ORF">ACKI18_35575</name>
</gene>
<comment type="caution">
    <text evidence="2">The sequence shown here is derived from an EMBL/GenBank/DDBJ whole genome shotgun (WGS) entry which is preliminary data.</text>
</comment>
<accession>A0ABW9I0V8</accession>
<name>A0ABW9I0V8_9ACTN</name>
<sequence length="192" mass="21162">MTGRATTSDIEPHDFEVFLTTLDGLDVPGYRAEIVQGSITLSPWPKGYYVKIAQSICEQLEPHLPESHLLTTSPALYVFPGDRRAYGPDVHAASGEAFTTAGSRLDGESLAFAAELASSPTRDDDLTEKVQVYGRAGVPVYLLLDIPEEEATVFWMPWPKGYQSRCTKPFGEKLHIPAPFDCELDTAGFRRP</sequence>